<feature type="non-terminal residue" evidence="4">
    <location>
        <position position="1"/>
    </location>
</feature>
<evidence type="ECO:0000256" key="3">
    <source>
        <dbReference type="ARBA" id="ARBA00029631"/>
    </source>
</evidence>
<dbReference type="InterPro" id="IPR019560">
    <property type="entry name" value="Mitochondrial_18_kDa_protein"/>
</dbReference>
<dbReference type="PANTHER" id="PTHR11001">
    <property type="entry name" value="MITOCHONDRIAL FISSION PROCESS PROTEIN 1"/>
    <property type="match status" value="1"/>
</dbReference>
<dbReference type="PANTHER" id="PTHR11001:SF2">
    <property type="entry name" value="MITOCHONDRIAL FISSION PROCESS PROTEIN 1"/>
    <property type="match status" value="1"/>
</dbReference>
<gene>
    <name evidence="4" type="ORF">IPOD504_LOCUS8323</name>
</gene>
<dbReference type="EMBL" id="OW152832">
    <property type="protein sequence ID" value="CAH2052659.1"/>
    <property type="molecule type" value="Genomic_DNA"/>
</dbReference>
<keyword evidence="5" id="KW-1185">Reference proteome</keyword>
<comment type="similarity">
    <text evidence="1">Belongs to the MTFP1 family.</text>
</comment>
<evidence type="ECO:0000313" key="5">
    <source>
        <dbReference type="Proteomes" id="UP000837857"/>
    </source>
</evidence>
<reference evidence="4" key="1">
    <citation type="submission" date="2022-03" db="EMBL/GenBank/DDBJ databases">
        <authorList>
            <person name="Martin H S."/>
        </authorList>
    </citation>
    <scope>NUCLEOTIDE SEQUENCE</scope>
</reference>
<dbReference type="Proteomes" id="UP000837857">
    <property type="component" value="Chromosome 20"/>
</dbReference>
<name>A0ABN8IBC2_9NEOP</name>
<dbReference type="Pfam" id="PF10558">
    <property type="entry name" value="MTP18"/>
    <property type="match status" value="1"/>
</dbReference>
<protein>
    <recommendedName>
        <fullName evidence="2">Mitochondrial fission process protein 1</fullName>
    </recommendedName>
    <alternativeName>
        <fullName evidence="3">Mitochondrial 18 kDa protein</fullName>
    </alternativeName>
</protein>
<sequence>MPNHEVDFYRDTWVRYLGYANEVGESFRAMVPVQVVRASYALATAYVLADTVDKGWKMFKKDGRPKNVLIETGDALIWQTLASVVIPGYAINRICHHSQIYFKRNYCRIPVTARNLMTVGVGLISIPFIVHPIDNGVTLLMNLTYRRWVKSSP</sequence>
<evidence type="ECO:0000256" key="2">
    <source>
        <dbReference type="ARBA" id="ARBA00017835"/>
    </source>
</evidence>
<proteinExistence type="inferred from homology"/>
<evidence type="ECO:0000313" key="4">
    <source>
        <dbReference type="EMBL" id="CAH2052659.1"/>
    </source>
</evidence>
<organism evidence="4 5">
    <name type="scientific">Iphiclides podalirius</name>
    <name type="common">scarce swallowtail</name>
    <dbReference type="NCBI Taxonomy" id="110791"/>
    <lineage>
        <taxon>Eukaryota</taxon>
        <taxon>Metazoa</taxon>
        <taxon>Ecdysozoa</taxon>
        <taxon>Arthropoda</taxon>
        <taxon>Hexapoda</taxon>
        <taxon>Insecta</taxon>
        <taxon>Pterygota</taxon>
        <taxon>Neoptera</taxon>
        <taxon>Endopterygota</taxon>
        <taxon>Lepidoptera</taxon>
        <taxon>Glossata</taxon>
        <taxon>Ditrysia</taxon>
        <taxon>Papilionoidea</taxon>
        <taxon>Papilionidae</taxon>
        <taxon>Papilioninae</taxon>
        <taxon>Iphiclides</taxon>
    </lineage>
</organism>
<evidence type="ECO:0000256" key="1">
    <source>
        <dbReference type="ARBA" id="ARBA00009224"/>
    </source>
</evidence>
<accession>A0ABN8IBC2</accession>